<accession>Q6ACP3</accession>
<dbReference type="EMBL" id="AE016822">
    <property type="protein sequence ID" value="AAT89850.1"/>
    <property type="molecule type" value="Genomic_DNA"/>
</dbReference>
<dbReference type="KEGG" id="lxx:Lxx21590"/>
<keyword evidence="3" id="KW-1185">Reference proteome</keyword>
<evidence type="ECO:0000313" key="3">
    <source>
        <dbReference type="Proteomes" id="UP000001306"/>
    </source>
</evidence>
<evidence type="ECO:0000256" key="1">
    <source>
        <dbReference type="SAM" id="MobiDB-lite"/>
    </source>
</evidence>
<organism evidence="2 3">
    <name type="scientific">Leifsonia xyli subsp. xyli (strain CTCB07)</name>
    <dbReference type="NCBI Taxonomy" id="281090"/>
    <lineage>
        <taxon>Bacteria</taxon>
        <taxon>Bacillati</taxon>
        <taxon>Actinomycetota</taxon>
        <taxon>Actinomycetes</taxon>
        <taxon>Micrococcales</taxon>
        <taxon>Microbacteriaceae</taxon>
        <taxon>Leifsonia</taxon>
    </lineage>
</organism>
<reference evidence="2 3" key="1">
    <citation type="journal article" date="2004" name="Mol. Plant Microbe Interact.">
        <title>The genome sequence of the Gram-positive sugarcane pathogen Leifsonia xyli subsp. xyli.</title>
        <authorList>
            <person name="Monteiro-Vitorello C.B."/>
            <person name="Camargo L.E.A."/>
            <person name="Van Sluys M.A."/>
            <person name="Kitajima J.P."/>
            <person name="Truffi D."/>
            <person name="do Amaral A.M."/>
            <person name="Harakava R."/>
            <person name="de Oliveira J.C.F."/>
            <person name="Wood D."/>
            <person name="de Oliveira M.C."/>
            <person name="Miyaki C.Y."/>
            <person name="Takita M.A."/>
            <person name="da Silva A.C.R."/>
            <person name="Furlan L.R."/>
            <person name="Carraro D.M."/>
            <person name="Camarotte G."/>
            <person name="Almeida N.F. Jr."/>
            <person name="Carrer H."/>
            <person name="Coutinho L.L."/>
            <person name="El-Dorry H.A."/>
            <person name="Ferro M.I.T."/>
            <person name="Gagliardi P.R."/>
            <person name="Giglioti E."/>
            <person name="Goldman M.H.S."/>
            <person name="Goldman G.H."/>
            <person name="Kimura E.T."/>
            <person name="Ferro E.S."/>
            <person name="Kuramae E.E."/>
            <person name="Lemos E.G.M."/>
            <person name="Lemos M.V.F."/>
            <person name="Mauro S.M.Z."/>
            <person name="Machado M.A."/>
            <person name="Marino C.L."/>
            <person name="Menck C.F."/>
            <person name="Nunes L.R."/>
            <person name="Oliveira R.C."/>
            <person name="Pereira G.G."/>
            <person name="Siqueira W."/>
            <person name="de Souza A.A."/>
            <person name="Tsai S.M."/>
            <person name="Zanca A.S."/>
            <person name="Simpson A.J.G."/>
            <person name="Brumbley S.M."/>
            <person name="Setubal J.C."/>
        </authorList>
    </citation>
    <scope>NUCLEOTIDE SEQUENCE [LARGE SCALE GENOMIC DNA]</scope>
    <source>
        <strain evidence="2 3">CTCB07</strain>
    </source>
</reference>
<dbReference type="HOGENOM" id="CLU_3169731_0_0_11"/>
<proteinExistence type="predicted"/>
<dbReference type="Proteomes" id="UP000001306">
    <property type="component" value="Chromosome"/>
</dbReference>
<protein>
    <submittedName>
        <fullName evidence="2">Uncharacterized protein</fullName>
    </submittedName>
</protein>
<gene>
    <name evidence="2" type="ordered locus">Lxx21590</name>
</gene>
<evidence type="ECO:0000313" key="2">
    <source>
        <dbReference type="EMBL" id="AAT89850.1"/>
    </source>
</evidence>
<name>Q6ACP3_LEIXX</name>
<feature type="region of interest" description="Disordered" evidence="1">
    <location>
        <begin position="1"/>
        <end position="24"/>
    </location>
</feature>
<dbReference type="AlphaFoldDB" id="Q6ACP3"/>
<dbReference type="eggNOG" id="ENOG5031WYS">
    <property type="taxonomic scope" value="Bacteria"/>
</dbReference>
<sequence length="47" mass="5259">MSVATFDKLRRDGSIPEPDSQMGKHLLWKEQTIEQLLESGGTAKEAE</sequence>